<dbReference type="SUPFAM" id="SSF55785">
    <property type="entry name" value="PYP-like sensor domain (PAS domain)"/>
    <property type="match status" value="1"/>
</dbReference>
<accession>A0ABS5HNA1</accession>
<dbReference type="Proteomes" id="UP001195941">
    <property type="component" value="Unassembled WGS sequence"/>
</dbReference>
<gene>
    <name evidence="1" type="ORF">IT775_04575</name>
</gene>
<organism evidence="1 2">
    <name type="scientific">Thalassovita aquimarina</name>
    <dbReference type="NCBI Taxonomy" id="2785917"/>
    <lineage>
        <taxon>Bacteria</taxon>
        <taxon>Pseudomonadati</taxon>
        <taxon>Pseudomonadota</taxon>
        <taxon>Alphaproteobacteria</taxon>
        <taxon>Rhodobacterales</taxon>
        <taxon>Roseobacteraceae</taxon>
        <taxon>Thalassovita</taxon>
    </lineage>
</organism>
<evidence type="ECO:0000313" key="2">
    <source>
        <dbReference type="Proteomes" id="UP001195941"/>
    </source>
</evidence>
<evidence type="ECO:0000313" key="1">
    <source>
        <dbReference type="EMBL" id="MBR9650399.1"/>
    </source>
</evidence>
<reference evidence="1 2" key="1">
    <citation type="journal article" date="2021" name="Arch. Microbiol.">
        <title>Thalassobius aquimarinus sp. nov., isolated from the Sea of Japan seashore.</title>
        <authorList>
            <person name="Kurilenko V.V."/>
            <person name="Romanenko L.A."/>
            <person name="Chernysheva N.Y."/>
            <person name="Velansky P.V."/>
            <person name="Tekutyeva L.A."/>
            <person name="Isaeva M.P."/>
            <person name="Mikhailov V.V."/>
        </authorList>
    </citation>
    <scope>NUCLEOTIDE SEQUENCE [LARGE SCALE GENOMIC DNA]</scope>
    <source>
        <strain evidence="1 2">KMM 8518</strain>
    </source>
</reference>
<proteinExistence type="predicted"/>
<dbReference type="Pfam" id="PF12860">
    <property type="entry name" value="PAS_7"/>
    <property type="match status" value="1"/>
</dbReference>
<keyword evidence="2" id="KW-1185">Reference proteome</keyword>
<protein>
    <submittedName>
        <fullName evidence="1">PAS-domain containing protein</fullName>
    </submittedName>
</protein>
<dbReference type="RefSeq" id="WP_212699918.1">
    <property type="nucleotide sequence ID" value="NZ_JADMKU010000003.1"/>
</dbReference>
<name>A0ABS5HNA1_9RHOB</name>
<dbReference type="EMBL" id="JADMKU010000003">
    <property type="protein sequence ID" value="MBR9650399.1"/>
    <property type="molecule type" value="Genomic_DNA"/>
</dbReference>
<sequence length="513" mass="56960">MLDFQSLLVVSAISLSVAALTFYIASRTTVTAPPPQQGAARATRFLYDGTDLLDASDGGEFLLGMCSSDRCDWQELARFLTPRFPGFPAIPPEGLITEPIKLNSADIGARSQVVIENVRGLIRVSLIEHSGPTAPTTGELHRQRLQAAQIETLCNAAHGAPYPIWQTDQHGEIRWTNDAYDLLARACSKPVSANPPPLFDLEGQHPSAPSNNRLSLTLNKRAEEVWYDVTSVQTGDFAMHYAVDINAVVQAQAAQKNFVQTLTKTFAQLSIGLAIFDRKRELALFNPALTDLTGLPVEFLSNRPSLLGFFDRLRDNQTMPEPKNYNSWREKMDDLANAAADGRYLETWNLPSGLTFRVSGRPHPDGAVAFLIEDISAEISLARRFRADLELNQSVIDHLDLAVAVFSASGQLYLCNDMYRDIWKTDPDRSCSDVSIHDSLRLWQDACLPSDRWDEIACFVTDANPDRDHGGTVQLRDGTRLNTRMERIRGGASMVIFDFARPAKRRIRVAESA</sequence>
<comment type="caution">
    <text evidence="1">The sequence shown here is derived from an EMBL/GenBank/DDBJ whole genome shotgun (WGS) entry which is preliminary data.</text>
</comment>
<dbReference type="InterPro" id="IPR035965">
    <property type="entry name" value="PAS-like_dom_sf"/>
</dbReference>